<comment type="caution">
    <text evidence="1">The sequence shown here is derived from an EMBL/GenBank/DDBJ whole genome shotgun (WGS) entry which is preliminary data.</text>
</comment>
<proteinExistence type="predicted"/>
<organism evidence="1 2">
    <name type="scientific">Biostraticola tofi</name>
    <dbReference type="NCBI Taxonomy" id="466109"/>
    <lineage>
        <taxon>Bacteria</taxon>
        <taxon>Pseudomonadati</taxon>
        <taxon>Pseudomonadota</taxon>
        <taxon>Gammaproteobacteria</taxon>
        <taxon>Enterobacterales</taxon>
        <taxon>Bruguierivoracaceae</taxon>
        <taxon>Biostraticola</taxon>
    </lineage>
</organism>
<evidence type="ECO:0000313" key="2">
    <source>
        <dbReference type="Proteomes" id="UP000295719"/>
    </source>
</evidence>
<keyword evidence="2" id="KW-1185">Reference proteome</keyword>
<reference evidence="1 2" key="1">
    <citation type="submission" date="2019-03" db="EMBL/GenBank/DDBJ databases">
        <title>Genomic Encyclopedia of Type Strains, Phase IV (KMG-IV): sequencing the most valuable type-strain genomes for metagenomic binning, comparative biology and taxonomic classification.</title>
        <authorList>
            <person name="Goeker M."/>
        </authorList>
    </citation>
    <scope>NUCLEOTIDE SEQUENCE [LARGE SCALE GENOMIC DNA]</scope>
    <source>
        <strain evidence="1 2">DSM 19580</strain>
    </source>
</reference>
<dbReference type="EMBL" id="SMCR01000003">
    <property type="protein sequence ID" value="TCV98364.1"/>
    <property type="molecule type" value="Genomic_DNA"/>
</dbReference>
<sequence>MRILCFNANIELLMMAYAYINALVFSGRRLIVPSLPYALGTGGVIAGYSVTDGVRLSGAPIAYTV</sequence>
<dbReference type="AlphaFoldDB" id="A0A4R3Z384"/>
<dbReference type="Proteomes" id="UP000295719">
    <property type="component" value="Unassembled WGS sequence"/>
</dbReference>
<protein>
    <submittedName>
        <fullName evidence="1">Uncharacterized protein</fullName>
    </submittedName>
</protein>
<accession>A0A4R3Z384</accession>
<name>A0A4R3Z384_9GAMM</name>
<gene>
    <name evidence="1" type="ORF">EDC52_103456</name>
</gene>
<evidence type="ECO:0000313" key="1">
    <source>
        <dbReference type="EMBL" id="TCV98364.1"/>
    </source>
</evidence>